<dbReference type="OrthoDB" id="9895725at2"/>
<evidence type="ECO:0000259" key="2">
    <source>
        <dbReference type="Pfam" id="PF07811"/>
    </source>
</evidence>
<keyword evidence="1" id="KW-1133">Transmembrane helix</keyword>
<sequence>MRIRRPGIRGRDRRAAAAVEMAVCLPLVLTMLIGTWELGRILEMQQFLNAGAREAARQAGSGLMTNSQVQQVALNYVKNALGDTSGTRTQHLAVTITVYDADIPSTAKAVDVSQADALDLLEIQVSIPYADVRWVALPTLSGAGTLSAKATWVSLKNFPFPTTVPQPPTG</sequence>
<dbReference type="EMBL" id="CP042997">
    <property type="protein sequence ID" value="QEH32961.1"/>
    <property type="molecule type" value="Genomic_DNA"/>
</dbReference>
<organism evidence="3 4">
    <name type="scientific">Aquisphaera giovannonii</name>
    <dbReference type="NCBI Taxonomy" id="406548"/>
    <lineage>
        <taxon>Bacteria</taxon>
        <taxon>Pseudomonadati</taxon>
        <taxon>Planctomycetota</taxon>
        <taxon>Planctomycetia</taxon>
        <taxon>Isosphaerales</taxon>
        <taxon>Isosphaeraceae</taxon>
        <taxon>Aquisphaera</taxon>
    </lineage>
</organism>
<evidence type="ECO:0000256" key="1">
    <source>
        <dbReference type="SAM" id="Phobius"/>
    </source>
</evidence>
<dbReference type="KEGG" id="agv:OJF2_14530"/>
<evidence type="ECO:0000313" key="4">
    <source>
        <dbReference type="Proteomes" id="UP000324233"/>
    </source>
</evidence>
<gene>
    <name evidence="3" type="ORF">OJF2_14530</name>
</gene>
<dbReference type="Pfam" id="PF07811">
    <property type="entry name" value="TadE"/>
    <property type="match status" value="1"/>
</dbReference>
<evidence type="ECO:0000313" key="3">
    <source>
        <dbReference type="EMBL" id="QEH32961.1"/>
    </source>
</evidence>
<protein>
    <submittedName>
        <fullName evidence="3">TadE-like protein</fullName>
    </submittedName>
</protein>
<keyword evidence="1" id="KW-0812">Transmembrane</keyword>
<dbReference type="Proteomes" id="UP000324233">
    <property type="component" value="Chromosome"/>
</dbReference>
<dbReference type="RefSeq" id="WP_148592520.1">
    <property type="nucleotide sequence ID" value="NZ_CP042997.1"/>
</dbReference>
<dbReference type="InterPro" id="IPR012495">
    <property type="entry name" value="TadE-like_dom"/>
</dbReference>
<dbReference type="AlphaFoldDB" id="A0A5B9VYF5"/>
<name>A0A5B9VYF5_9BACT</name>
<feature type="transmembrane region" description="Helical" evidence="1">
    <location>
        <begin position="15"/>
        <end position="36"/>
    </location>
</feature>
<proteinExistence type="predicted"/>
<keyword evidence="4" id="KW-1185">Reference proteome</keyword>
<accession>A0A5B9VYF5</accession>
<feature type="domain" description="TadE-like" evidence="2">
    <location>
        <begin position="16"/>
        <end position="57"/>
    </location>
</feature>
<reference evidence="3 4" key="1">
    <citation type="submission" date="2019-08" db="EMBL/GenBank/DDBJ databases">
        <title>Deep-cultivation of Planctomycetes and their phenomic and genomic characterization uncovers novel biology.</title>
        <authorList>
            <person name="Wiegand S."/>
            <person name="Jogler M."/>
            <person name="Boedeker C."/>
            <person name="Pinto D."/>
            <person name="Vollmers J."/>
            <person name="Rivas-Marin E."/>
            <person name="Kohn T."/>
            <person name="Peeters S.H."/>
            <person name="Heuer A."/>
            <person name="Rast P."/>
            <person name="Oberbeckmann S."/>
            <person name="Bunk B."/>
            <person name="Jeske O."/>
            <person name="Meyerdierks A."/>
            <person name="Storesund J.E."/>
            <person name="Kallscheuer N."/>
            <person name="Luecker S."/>
            <person name="Lage O.M."/>
            <person name="Pohl T."/>
            <person name="Merkel B.J."/>
            <person name="Hornburger P."/>
            <person name="Mueller R.-W."/>
            <person name="Bruemmer F."/>
            <person name="Labrenz M."/>
            <person name="Spormann A.M."/>
            <person name="Op den Camp H."/>
            <person name="Overmann J."/>
            <person name="Amann R."/>
            <person name="Jetten M.S.M."/>
            <person name="Mascher T."/>
            <person name="Medema M.H."/>
            <person name="Devos D.P."/>
            <person name="Kaster A.-K."/>
            <person name="Ovreas L."/>
            <person name="Rohde M."/>
            <person name="Galperin M.Y."/>
            <person name="Jogler C."/>
        </authorList>
    </citation>
    <scope>NUCLEOTIDE SEQUENCE [LARGE SCALE GENOMIC DNA]</scope>
    <source>
        <strain evidence="3 4">OJF2</strain>
    </source>
</reference>
<keyword evidence="1" id="KW-0472">Membrane</keyword>